<keyword evidence="2" id="KW-0805">Transcription regulation</keyword>
<evidence type="ECO:0000313" key="7">
    <source>
        <dbReference type="Proteomes" id="UP000224006"/>
    </source>
</evidence>
<feature type="compositionally biased region" description="Gly residues" evidence="4">
    <location>
        <begin position="533"/>
        <end position="544"/>
    </location>
</feature>
<evidence type="ECO:0000259" key="5">
    <source>
        <dbReference type="Pfam" id="PF04153"/>
    </source>
</evidence>
<dbReference type="RefSeq" id="XP_029217521.1">
    <property type="nucleotide sequence ID" value="XM_029366090.1"/>
</dbReference>
<feature type="compositionally biased region" description="Polar residues" evidence="4">
    <location>
        <begin position="44"/>
        <end position="60"/>
    </location>
</feature>
<evidence type="ECO:0000256" key="1">
    <source>
        <dbReference type="ARBA" id="ARBA00007682"/>
    </source>
</evidence>
<dbReference type="Gene3D" id="2.30.30.1020">
    <property type="entry name" value="CCR4-NOT complex subunit 2/3/5, C-terminal domain"/>
    <property type="match status" value="1"/>
</dbReference>
<dbReference type="GO" id="GO:0030015">
    <property type="term" value="C:CCR4-NOT core complex"/>
    <property type="evidence" value="ECO:0007669"/>
    <property type="project" value="InterPro"/>
</dbReference>
<proteinExistence type="inferred from homology"/>
<comment type="similarity">
    <text evidence="1">Belongs to the CNOT2/3/5 family.</text>
</comment>
<dbReference type="GO" id="GO:0006355">
    <property type="term" value="P:regulation of DNA-templated transcription"/>
    <property type="evidence" value="ECO:0007669"/>
    <property type="project" value="InterPro"/>
</dbReference>
<sequence>MESSTPNGGGGRGGEMSSHDVSASSANDAPHQEMGSFRGDVHAGSSSSIATPQDMHSSGADSGVEGVKGERTSSARTAAGGESAGTASPGACEGERGERAGAVPASKDAWSSLRGKMCLEEMLYETSQRAKVYNRNHYGLLGILKVIRMTDPDLNILALGTDLTSLGLNLNSPDCLFSSFGSPWSDAPAARDAESLLPSCYLPPVPPTFKLSHLEKVHEHTLFYIFYCCPRLLLQGCAAAELYNRSWQYHKTWKKWFLEGEPSQAGGTRAAAGAAEGGKEGEGVAAQASEGAADRPGDSGSATEGRGTGKGNGERESVKREDDAKENGKASARPEQEMGEEGSGDRKSGGSAEFPRWIYFEPAAWSRREFRGVLDPSFLLKAEEVRQSVEEGVRQVRAQQQLQHQQLQQLQHQHQQQVSVQQQAAVQHLQHFSQQQKAVSQQQQQKAVSQQQQKTVSQQQKAVSQQPQQPQLHTSHVPGMSLASSQSNNAGHHSSPQIGASALSAGQAAQTGMSGWNSVASSGGGAAPASAGAAGGGASGGGGR</sequence>
<feature type="region of interest" description="Disordered" evidence="4">
    <location>
        <begin position="1"/>
        <end position="106"/>
    </location>
</feature>
<comment type="caution">
    <text evidence="6">The sequence shown here is derived from an EMBL/GenBank/DDBJ whole genome shotgun (WGS) entry which is preliminary data.</text>
</comment>
<dbReference type="OrthoDB" id="25391at2759"/>
<feature type="region of interest" description="Disordered" evidence="4">
    <location>
        <begin position="458"/>
        <end position="544"/>
    </location>
</feature>
<feature type="compositionally biased region" description="Low complexity" evidence="4">
    <location>
        <begin position="499"/>
        <end position="510"/>
    </location>
</feature>
<dbReference type="KEGG" id="bbes:BESB_077290"/>
<evidence type="ECO:0000313" key="6">
    <source>
        <dbReference type="EMBL" id="PFH33512.1"/>
    </source>
</evidence>
<evidence type="ECO:0000256" key="2">
    <source>
        <dbReference type="ARBA" id="ARBA00023015"/>
    </source>
</evidence>
<feature type="compositionally biased region" description="Low complexity" evidence="4">
    <location>
        <begin position="74"/>
        <end position="92"/>
    </location>
</feature>
<dbReference type="VEuPathDB" id="ToxoDB:BESB_077290"/>
<feature type="compositionally biased region" description="Low complexity" evidence="4">
    <location>
        <begin position="458"/>
        <end position="471"/>
    </location>
</feature>
<feature type="region of interest" description="Disordered" evidence="4">
    <location>
        <begin position="264"/>
        <end position="352"/>
    </location>
</feature>
<dbReference type="InterPro" id="IPR040168">
    <property type="entry name" value="Not2/3/5"/>
</dbReference>
<dbReference type="AlphaFoldDB" id="A0A2A9MDP6"/>
<protein>
    <submittedName>
        <fullName evidence="6">NOT2 / NOT3 / NOT5 family protein</fullName>
    </submittedName>
</protein>
<dbReference type="Proteomes" id="UP000224006">
    <property type="component" value="Chromosome VII"/>
</dbReference>
<feature type="compositionally biased region" description="Low complexity" evidence="4">
    <location>
        <begin position="265"/>
        <end position="274"/>
    </location>
</feature>
<dbReference type="PANTHER" id="PTHR23326">
    <property type="entry name" value="CCR4 NOT-RELATED"/>
    <property type="match status" value="1"/>
</dbReference>
<reference evidence="6 7" key="1">
    <citation type="submission" date="2017-09" db="EMBL/GenBank/DDBJ databases">
        <title>Genome sequencing of Besnoitia besnoiti strain Bb-Ger1.</title>
        <authorList>
            <person name="Schares G."/>
            <person name="Venepally P."/>
            <person name="Lorenzi H.A."/>
        </authorList>
    </citation>
    <scope>NUCLEOTIDE SEQUENCE [LARGE SCALE GENOMIC DNA]</scope>
    <source>
        <strain evidence="6 7">Bb-Ger1</strain>
    </source>
</reference>
<feature type="compositionally biased region" description="Basic and acidic residues" evidence="4">
    <location>
        <begin position="312"/>
        <end position="336"/>
    </location>
</feature>
<dbReference type="GeneID" id="40312655"/>
<evidence type="ECO:0000256" key="3">
    <source>
        <dbReference type="ARBA" id="ARBA00023163"/>
    </source>
</evidence>
<dbReference type="STRING" id="94643.A0A2A9MDP6"/>
<keyword evidence="7" id="KW-1185">Reference proteome</keyword>
<feature type="compositionally biased region" description="Polar residues" evidence="4">
    <location>
        <begin position="482"/>
        <end position="498"/>
    </location>
</feature>
<evidence type="ECO:0000256" key="4">
    <source>
        <dbReference type="SAM" id="MobiDB-lite"/>
    </source>
</evidence>
<organism evidence="6 7">
    <name type="scientific">Besnoitia besnoiti</name>
    <name type="common">Apicomplexan protozoan</name>
    <dbReference type="NCBI Taxonomy" id="94643"/>
    <lineage>
        <taxon>Eukaryota</taxon>
        <taxon>Sar</taxon>
        <taxon>Alveolata</taxon>
        <taxon>Apicomplexa</taxon>
        <taxon>Conoidasida</taxon>
        <taxon>Coccidia</taxon>
        <taxon>Eucoccidiorida</taxon>
        <taxon>Eimeriorina</taxon>
        <taxon>Sarcocystidae</taxon>
        <taxon>Besnoitia</taxon>
    </lineage>
</organism>
<feature type="domain" description="NOT2/NOT3/NOT5 C-terminal" evidence="5">
    <location>
        <begin position="178"/>
        <end position="260"/>
    </location>
</feature>
<dbReference type="InterPro" id="IPR007282">
    <property type="entry name" value="NOT2/3/5_C"/>
</dbReference>
<dbReference type="EMBL" id="NWUJ01000008">
    <property type="protein sequence ID" value="PFH33512.1"/>
    <property type="molecule type" value="Genomic_DNA"/>
</dbReference>
<dbReference type="InterPro" id="IPR038635">
    <property type="entry name" value="CCR4-NOT_su2/3/5_C_sf"/>
</dbReference>
<dbReference type="Pfam" id="PF04153">
    <property type="entry name" value="NOT2_3_5_C"/>
    <property type="match status" value="1"/>
</dbReference>
<keyword evidence="3" id="KW-0804">Transcription</keyword>
<gene>
    <name evidence="6" type="ORF">BESB_077290</name>
</gene>
<accession>A0A2A9MDP6</accession>
<name>A0A2A9MDP6_BESBE</name>